<name>A0AC55CKL2_ECHTE</name>
<accession>A0AC55CKL2</accession>
<keyword evidence="1" id="KW-1185">Reference proteome</keyword>
<proteinExistence type="predicted"/>
<sequence>MRFLVTLLLLSVVAAAPQPGGDPATAIHSPSSDNGETLTGDNSDKNSPNQSAERANTLPQAPAGSKLRVPGDQNPGPETPEHPLDSLHPEDHQPGQGTPEHPPDSVRPGDHQPGQGTPEHPPDSSGPDKTVSVHSDDKAALKPAAPEQEETIPHHSDPVFPQQEGEDKSPNPPEGVAPKEAEGDDVEPKEKSPAQEGMPGQPSTENHGGPPAGSRSGKMDDLFKEGPESASAESSHFFAYLVTAAVLVAAVYIAYHNKRKIIAFVLEGKKSKVVRRPKAGDYQRLDQKI</sequence>
<dbReference type="Proteomes" id="UP000694863">
    <property type="component" value="Unplaced"/>
</dbReference>
<evidence type="ECO:0000313" key="1">
    <source>
        <dbReference type="Proteomes" id="UP000694863"/>
    </source>
</evidence>
<reference evidence="2" key="1">
    <citation type="submission" date="2025-08" db="UniProtKB">
        <authorList>
            <consortium name="RefSeq"/>
        </authorList>
    </citation>
    <scope>IDENTIFICATION</scope>
</reference>
<protein>
    <submittedName>
        <fullName evidence="2">Trans-Golgi network integral membrane protein 2</fullName>
    </submittedName>
</protein>
<dbReference type="RefSeq" id="XP_045139801.1">
    <property type="nucleotide sequence ID" value="XM_045283866.1"/>
</dbReference>
<organism evidence="1 2">
    <name type="scientific">Echinops telfairi</name>
    <name type="common">Lesser hedgehog tenrec</name>
    <dbReference type="NCBI Taxonomy" id="9371"/>
    <lineage>
        <taxon>Eukaryota</taxon>
        <taxon>Metazoa</taxon>
        <taxon>Chordata</taxon>
        <taxon>Craniata</taxon>
        <taxon>Vertebrata</taxon>
        <taxon>Euteleostomi</taxon>
        <taxon>Mammalia</taxon>
        <taxon>Eutheria</taxon>
        <taxon>Afrotheria</taxon>
        <taxon>Tenrecidae</taxon>
        <taxon>Tenrecinae</taxon>
        <taxon>Echinops</taxon>
    </lineage>
</organism>
<gene>
    <name evidence="2" type="primary">TGOLN2</name>
</gene>
<evidence type="ECO:0000313" key="2">
    <source>
        <dbReference type="RefSeq" id="XP_045139801.1"/>
    </source>
</evidence>